<accession>A0A135W2P9</accession>
<dbReference type="Proteomes" id="UP000070513">
    <property type="component" value="Unassembled WGS sequence"/>
</dbReference>
<proteinExistence type="predicted"/>
<reference evidence="1 2" key="2">
    <citation type="journal article" date="2016" name="Genome Announc.">
        <title>Draft Genome Sequence of a Biocontrol Rhizobacterium, Chryseobacterium kwangjuense Strain KJ1R5, Isolated from Pepper (Capsicum annuum).</title>
        <authorList>
            <person name="Jeong J.J."/>
            <person name="Park H."/>
            <person name="Park B.H."/>
            <person name="Mannaa M."/>
            <person name="Sang M.K."/>
            <person name="Choi I.G."/>
            <person name="Kim K.D."/>
        </authorList>
    </citation>
    <scope>NUCLEOTIDE SEQUENCE [LARGE SCALE GENOMIC DNA]</scope>
    <source>
        <strain evidence="1 2">KJ1R5</strain>
    </source>
</reference>
<dbReference type="OrthoDB" id="1373292at2"/>
<evidence type="ECO:0008006" key="3">
    <source>
        <dbReference type="Google" id="ProtNLM"/>
    </source>
</evidence>
<organism evidence="1 2">
    <name type="scientific">Chryseobacterium kwangjuense</name>
    <dbReference type="NCBI Taxonomy" id="267125"/>
    <lineage>
        <taxon>Bacteria</taxon>
        <taxon>Pseudomonadati</taxon>
        <taxon>Bacteroidota</taxon>
        <taxon>Flavobacteriia</taxon>
        <taxon>Flavobacteriales</taxon>
        <taxon>Weeksellaceae</taxon>
        <taxon>Chryseobacterium group</taxon>
        <taxon>Chryseobacterium</taxon>
    </lineage>
</organism>
<evidence type="ECO:0000313" key="2">
    <source>
        <dbReference type="Proteomes" id="UP000070513"/>
    </source>
</evidence>
<protein>
    <recommendedName>
        <fullName evidence="3">Lipid A biosynthesis acyltransferase</fullName>
    </recommendedName>
</protein>
<dbReference type="EMBL" id="LPUR01000019">
    <property type="protein sequence ID" value="KXH79185.1"/>
    <property type="molecule type" value="Genomic_DNA"/>
</dbReference>
<name>A0A135W2P9_9FLAO</name>
<gene>
    <name evidence="1" type="ORF">AU378_21300</name>
</gene>
<dbReference type="AlphaFoldDB" id="A0A135W2P9"/>
<comment type="caution">
    <text evidence="1">The sequence shown here is derived from an EMBL/GenBank/DDBJ whole genome shotgun (WGS) entry which is preliminary data.</text>
</comment>
<sequence length="400" mass="46977">MIMIANYKDYIDSIENLKQEVLNTDSLTHYKDNPFVSIKTDTDQFFTNLNKYHLLPDSSTFDRSSPFFKNVVLFQLINQLDTQCNYQLFTDELISIHQREHIPKTSLFCSFHYGAFIQIPAILKMLDIDFVVISLTIDSYDVVNWDTKDKSDAADRKRIDQPVSINPFEKESIFKIYKYLKKGVSVLIYLDGVQANIDQQDKRIKKIDFLSQQLMLSSGIMEISQKLKVPVVPVIAERTEDHKIKAVFHHLENREDFGRENYAGDFIQEAVNVLCSYLQKDPAQWQEWTHIHQKMIYTQPENSVKKGFFERFLERAKQSMYKPSSKSPLKFNREDYEIISIHHESYIVCIRNYVSFKITDKLRQILLSLEKSEVTLHHLTKFVPPGLLKDLLQNKIIITR</sequence>
<reference evidence="2" key="1">
    <citation type="submission" date="2015-12" db="EMBL/GenBank/DDBJ databases">
        <title>Genome sequence of a biocontrol rhizobacterium Chryseobacterium kwangjuense strain KJ1R5 isolated from pepper (Capsicum annuum L.).</title>
        <authorList>
            <person name="Jeong J.-J."/>
            <person name="Park H."/>
            <person name="Mannaa M."/>
            <person name="Sang M.K."/>
            <person name="Choi I.-G."/>
            <person name="Kim K.D."/>
        </authorList>
    </citation>
    <scope>NUCLEOTIDE SEQUENCE [LARGE SCALE GENOMIC DNA]</scope>
    <source>
        <strain evidence="2">KJ1R5</strain>
    </source>
</reference>
<evidence type="ECO:0000313" key="1">
    <source>
        <dbReference type="EMBL" id="KXH79185.1"/>
    </source>
</evidence>